<evidence type="ECO:0000256" key="2">
    <source>
        <dbReference type="ARBA" id="ARBA00022475"/>
    </source>
</evidence>
<dbReference type="KEGG" id="pacr:FXN63_01410"/>
<protein>
    <submittedName>
        <fullName evidence="7">Branched-chain amino acid ABC transporter permease</fullName>
    </submittedName>
</protein>
<accession>A0A5C0AR91</accession>
<dbReference type="AlphaFoldDB" id="A0A5C0AR91"/>
<keyword evidence="3 6" id="KW-0812">Transmembrane</keyword>
<feature type="transmembrane region" description="Helical" evidence="6">
    <location>
        <begin position="31"/>
        <end position="50"/>
    </location>
</feature>
<dbReference type="CDD" id="cd06581">
    <property type="entry name" value="TM_PBP1_LivM_like"/>
    <property type="match status" value="1"/>
</dbReference>
<name>A0A5C0AR91_9BURK</name>
<dbReference type="InterPro" id="IPR001851">
    <property type="entry name" value="ABC_transp_permease"/>
</dbReference>
<keyword evidence="2" id="KW-1003">Cell membrane</keyword>
<evidence type="ECO:0000256" key="6">
    <source>
        <dbReference type="SAM" id="Phobius"/>
    </source>
</evidence>
<feature type="transmembrane region" description="Helical" evidence="6">
    <location>
        <begin position="284"/>
        <end position="306"/>
    </location>
</feature>
<dbReference type="GO" id="GO:0015658">
    <property type="term" value="F:branched-chain amino acid transmembrane transporter activity"/>
    <property type="evidence" value="ECO:0007669"/>
    <property type="project" value="InterPro"/>
</dbReference>
<evidence type="ECO:0000313" key="8">
    <source>
        <dbReference type="Proteomes" id="UP000325161"/>
    </source>
</evidence>
<dbReference type="EMBL" id="CP043046">
    <property type="protein sequence ID" value="QEI04642.1"/>
    <property type="molecule type" value="Genomic_DNA"/>
</dbReference>
<dbReference type="InterPro" id="IPR043428">
    <property type="entry name" value="LivM-like"/>
</dbReference>
<feature type="transmembrane region" description="Helical" evidence="6">
    <location>
        <begin position="161"/>
        <end position="179"/>
    </location>
</feature>
<dbReference type="PANTHER" id="PTHR30482">
    <property type="entry name" value="HIGH-AFFINITY BRANCHED-CHAIN AMINO ACID TRANSPORT SYSTEM PERMEASE"/>
    <property type="match status" value="1"/>
</dbReference>
<gene>
    <name evidence="7" type="ORF">FXN63_01410</name>
</gene>
<evidence type="ECO:0000256" key="3">
    <source>
        <dbReference type="ARBA" id="ARBA00022692"/>
    </source>
</evidence>
<evidence type="ECO:0000256" key="5">
    <source>
        <dbReference type="ARBA" id="ARBA00023136"/>
    </source>
</evidence>
<evidence type="ECO:0000256" key="1">
    <source>
        <dbReference type="ARBA" id="ARBA00004651"/>
    </source>
</evidence>
<organism evidence="7 8">
    <name type="scientific">Pigmentiphaga aceris</name>
    <dbReference type="NCBI Taxonomy" id="1940612"/>
    <lineage>
        <taxon>Bacteria</taxon>
        <taxon>Pseudomonadati</taxon>
        <taxon>Pseudomonadota</taxon>
        <taxon>Betaproteobacteria</taxon>
        <taxon>Burkholderiales</taxon>
        <taxon>Alcaligenaceae</taxon>
        <taxon>Pigmentiphaga</taxon>
    </lineage>
</organism>
<dbReference type="RefSeq" id="WP_148812141.1">
    <property type="nucleotide sequence ID" value="NZ_CP043046.1"/>
</dbReference>
<feature type="transmembrane region" description="Helical" evidence="6">
    <location>
        <begin position="110"/>
        <end position="130"/>
    </location>
</feature>
<keyword evidence="4 6" id="KW-1133">Transmembrane helix</keyword>
<proteinExistence type="predicted"/>
<dbReference type="Pfam" id="PF02653">
    <property type="entry name" value="BPD_transp_2"/>
    <property type="match status" value="1"/>
</dbReference>
<dbReference type="OrthoDB" id="5290247at2"/>
<sequence length="333" mass="34922">MQSRIRCYLIPTALLALACAATPFLNDYVRYVATLAAIWAVLAVSFDVLLGYTGYLSLAHGTLFGVGAYAGGLLTSRAGWNFWLALPVCGLIAMVVGIIVALLAFRTKGLYFAVLTLGIGLIGHQMFFVAEDWTGGVVGFVGIPSPPPLPFLMLDSAGNNLIISLLLLWVTYLAAGVFVRSPLGAASLAIREDVVLAQALGIRIAAARMTAFAFSAFFAGAAGALFAAISNFVAPESFAVMTTGFQMVVLVVVGGMGTLWGPILGAILLTTLPETLRVASSYSLLAYGLLLLGFMLFAPSGIAGLLKKGWRARQRRTASTTTTVAPTVTEGAR</sequence>
<dbReference type="GO" id="GO:0005886">
    <property type="term" value="C:plasma membrane"/>
    <property type="evidence" value="ECO:0007669"/>
    <property type="project" value="UniProtKB-SubCell"/>
</dbReference>
<evidence type="ECO:0000313" key="7">
    <source>
        <dbReference type="EMBL" id="QEI04642.1"/>
    </source>
</evidence>
<feature type="transmembrane region" description="Helical" evidence="6">
    <location>
        <begin position="212"/>
        <end position="233"/>
    </location>
</feature>
<keyword evidence="8" id="KW-1185">Reference proteome</keyword>
<feature type="transmembrane region" description="Helical" evidence="6">
    <location>
        <begin position="245"/>
        <end position="272"/>
    </location>
</feature>
<keyword evidence="5 6" id="KW-0472">Membrane</keyword>
<dbReference type="PROSITE" id="PS51257">
    <property type="entry name" value="PROKAR_LIPOPROTEIN"/>
    <property type="match status" value="1"/>
</dbReference>
<dbReference type="PANTHER" id="PTHR30482:SF10">
    <property type="entry name" value="HIGH-AFFINITY BRANCHED-CHAIN AMINO ACID TRANSPORT PROTEIN BRAE"/>
    <property type="match status" value="1"/>
</dbReference>
<feature type="transmembrane region" description="Helical" evidence="6">
    <location>
        <begin position="80"/>
        <end position="103"/>
    </location>
</feature>
<dbReference type="Proteomes" id="UP000325161">
    <property type="component" value="Chromosome"/>
</dbReference>
<feature type="transmembrane region" description="Helical" evidence="6">
    <location>
        <begin position="55"/>
        <end position="74"/>
    </location>
</feature>
<comment type="subcellular location">
    <subcellularLocation>
        <location evidence="1">Cell membrane</location>
        <topology evidence="1">Multi-pass membrane protein</topology>
    </subcellularLocation>
</comment>
<evidence type="ECO:0000256" key="4">
    <source>
        <dbReference type="ARBA" id="ARBA00022989"/>
    </source>
</evidence>
<reference evidence="7 8" key="1">
    <citation type="submission" date="2019-08" db="EMBL/GenBank/DDBJ databases">
        <title>Amphibian skin-associated Pigmentiphaga: genome sequence and occurrence across geography and hosts.</title>
        <authorList>
            <person name="Bletz M.C."/>
            <person name="Bunk B."/>
            <person name="Sproeer C."/>
            <person name="Biwer P."/>
            <person name="Reiter S."/>
            <person name="Rabemananjara F.C.E."/>
            <person name="Schulz S."/>
            <person name="Overmann J."/>
            <person name="Vences M."/>
        </authorList>
    </citation>
    <scope>NUCLEOTIDE SEQUENCE [LARGE SCALE GENOMIC DNA]</scope>
    <source>
        <strain evidence="7 8">Mada1488</strain>
    </source>
</reference>